<evidence type="ECO:0000256" key="8">
    <source>
        <dbReference type="SAM" id="Phobius"/>
    </source>
</evidence>
<evidence type="ECO:0000256" key="5">
    <source>
        <dbReference type="ARBA" id="ARBA00022989"/>
    </source>
</evidence>
<evidence type="ECO:0000256" key="7">
    <source>
        <dbReference type="ARBA" id="ARBA00023180"/>
    </source>
</evidence>
<evidence type="ECO:0000259" key="9">
    <source>
        <dbReference type="SMART" id="SM00423"/>
    </source>
</evidence>
<keyword evidence="3 8" id="KW-0812">Transmembrane</keyword>
<reference evidence="10" key="2">
    <citation type="submission" date="2025-09" db="UniProtKB">
        <authorList>
            <consortium name="Ensembl"/>
        </authorList>
    </citation>
    <scope>IDENTIFICATION</scope>
</reference>
<feature type="domain" description="PSI" evidence="9">
    <location>
        <begin position="278"/>
        <end position="323"/>
    </location>
</feature>
<evidence type="ECO:0000256" key="3">
    <source>
        <dbReference type="ARBA" id="ARBA00022692"/>
    </source>
</evidence>
<dbReference type="GO" id="GO:0016020">
    <property type="term" value="C:membrane"/>
    <property type="evidence" value="ECO:0007669"/>
    <property type="project" value="UniProtKB-SubCell"/>
</dbReference>
<organism evidence="10 11">
    <name type="scientific">Piliocolobus tephrosceles</name>
    <name type="common">Ugandan red Colobus</name>
    <dbReference type="NCBI Taxonomy" id="591936"/>
    <lineage>
        <taxon>Eukaryota</taxon>
        <taxon>Metazoa</taxon>
        <taxon>Chordata</taxon>
        <taxon>Craniata</taxon>
        <taxon>Vertebrata</taxon>
        <taxon>Euteleostomi</taxon>
        <taxon>Mammalia</taxon>
        <taxon>Eutheria</taxon>
        <taxon>Euarchontoglires</taxon>
        <taxon>Primates</taxon>
        <taxon>Haplorrhini</taxon>
        <taxon>Catarrhini</taxon>
        <taxon>Cercopithecidae</taxon>
        <taxon>Colobinae</taxon>
        <taxon>Piliocolobus</taxon>
    </lineage>
</organism>
<protein>
    <submittedName>
        <fullName evidence="10">Plexin domain containing 2</fullName>
    </submittedName>
</protein>
<evidence type="ECO:0000256" key="1">
    <source>
        <dbReference type="ARBA" id="ARBA00004479"/>
    </source>
</evidence>
<sequence length="480" mass="53926">MARFPRADLAAAGVVLLCHFFTDQFRFADGKPGDQILDWQYGVAQAFPHTEEEVEIDSHAYSHRWKRNVDFLKAVDTNRASVSQDSSEPRSFTDLLLDDGQDNNTQIERVNLSFDFPFYGHFLREITVATGGFIYTGEVVHRMLTATQYIAPLMANFDPSVSRNSTVRYFDNGTALVVQWDHVHLQDNYNLGSFTFQATLLMDGRIIFGYKEIPVLVTQISSTNHPVKVGLSDAFVVVHRIQQIPNVRRRTIYEYHRVELQMSKITNISAVEMTPLPTCLQFNRCGPCVSSQIGFNCSWCSKLQRCSSGFDRHRQDWVDSGCPEESKEKMCENTEPVETSSRTTTTVGATTTQFRVLTTTRRAVTSQFPTSLPTEDDTKIALHLKDNGASTDDSAAEKKGGTLHAGLIVGILILVLIIATAILVTVYMYHHPTSAASIFFIERRPSRWPAMKFRRGSGHPAYAEVEPVGEKEGFIVSEQC</sequence>
<dbReference type="InterPro" id="IPR002165">
    <property type="entry name" value="Plexin_repeat"/>
</dbReference>
<reference evidence="10" key="1">
    <citation type="submission" date="2025-08" db="UniProtKB">
        <authorList>
            <consortium name="Ensembl"/>
        </authorList>
    </citation>
    <scope>IDENTIFICATION</scope>
</reference>
<dbReference type="AlphaFoldDB" id="A0A8C9IDB2"/>
<keyword evidence="4" id="KW-0732">Signal</keyword>
<dbReference type="PANTHER" id="PTHR13055">
    <property type="entry name" value="TUMOR ENDOTHELIAL MARKER 7 RELATED"/>
    <property type="match status" value="1"/>
</dbReference>
<dbReference type="Proteomes" id="UP000694416">
    <property type="component" value="Unplaced"/>
</dbReference>
<evidence type="ECO:0000313" key="11">
    <source>
        <dbReference type="Proteomes" id="UP000694416"/>
    </source>
</evidence>
<feature type="transmembrane region" description="Helical" evidence="8">
    <location>
        <begin position="407"/>
        <end position="429"/>
    </location>
</feature>
<comment type="subcellular location">
    <subcellularLocation>
        <location evidence="1">Membrane</location>
        <topology evidence="1">Single-pass type I membrane protein</topology>
    </subcellularLocation>
</comment>
<dbReference type="SMART" id="SM00423">
    <property type="entry name" value="PSI"/>
    <property type="match status" value="1"/>
</dbReference>
<dbReference type="PANTHER" id="PTHR13055:SF11">
    <property type="entry name" value="PLEXIN DOMAIN-CONTAINING PROTEIN 2"/>
    <property type="match status" value="1"/>
</dbReference>
<keyword evidence="5 8" id="KW-1133">Transmembrane helix</keyword>
<dbReference type="InterPro" id="IPR016201">
    <property type="entry name" value="PSI"/>
</dbReference>
<evidence type="ECO:0000313" key="10">
    <source>
        <dbReference type="Ensembl" id="ENSPTEP00000032392.1"/>
    </source>
</evidence>
<evidence type="ECO:0000256" key="2">
    <source>
        <dbReference type="ARBA" id="ARBA00010297"/>
    </source>
</evidence>
<evidence type="ECO:0000256" key="4">
    <source>
        <dbReference type="ARBA" id="ARBA00022729"/>
    </source>
</evidence>
<keyword evidence="7" id="KW-0325">Glycoprotein</keyword>
<dbReference type="Pfam" id="PF01437">
    <property type="entry name" value="PSI"/>
    <property type="match status" value="1"/>
</dbReference>
<comment type="similarity">
    <text evidence="2">Belongs to the plexin family.</text>
</comment>
<dbReference type="Ensembl" id="ENSPTET00000044536.1">
    <property type="protein sequence ID" value="ENSPTEP00000032392.1"/>
    <property type="gene ID" value="ENSPTEG00000031138.1"/>
</dbReference>
<accession>A0A8C9IDB2</accession>
<keyword evidence="11" id="KW-1185">Reference proteome</keyword>
<proteinExistence type="inferred from homology"/>
<name>A0A8C9IDB2_9PRIM</name>
<keyword evidence="6 8" id="KW-0472">Membrane</keyword>
<evidence type="ECO:0000256" key="6">
    <source>
        <dbReference type="ARBA" id="ARBA00023136"/>
    </source>
</evidence>
<gene>
    <name evidence="10" type="primary">PLXDC2</name>
</gene>
<dbReference type="InterPro" id="IPR031152">
    <property type="entry name" value="PLXDC"/>
</dbReference>